<dbReference type="EMBL" id="JAPDNS010000002">
    <property type="protein sequence ID" value="MCW3485474.1"/>
    <property type="molecule type" value="Genomic_DNA"/>
</dbReference>
<dbReference type="PROSITE" id="PS50943">
    <property type="entry name" value="HTH_CROC1"/>
    <property type="match status" value="1"/>
</dbReference>
<keyword evidence="1" id="KW-0175">Coiled coil</keyword>
<gene>
    <name evidence="3" type="ORF">OL497_16305</name>
</gene>
<proteinExistence type="predicted"/>
<dbReference type="InterPro" id="IPR001387">
    <property type="entry name" value="Cro/C1-type_HTH"/>
</dbReference>
<evidence type="ECO:0000313" key="3">
    <source>
        <dbReference type="EMBL" id="MCW3485474.1"/>
    </source>
</evidence>
<comment type="caution">
    <text evidence="3">The sequence shown here is derived from an EMBL/GenBank/DDBJ whole genome shotgun (WGS) entry which is preliminary data.</text>
</comment>
<dbReference type="Proteomes" id="UP001207742">
    <property type="component" value="Unassembled WGS sequence"/>
</dbReference>
<accession>A0ABT3INF0</accession>
<dbReference type="InterPro" id="IPR010982">
    <property type="entry name" value="Lambda_DNA-bd_dom_sf"/>
</dbReference>
<name>A0ABT3INF0_9BACT</name>
<reference evidence="3 4" key="1">
    <citation type="submission" date="2022-10" db="EMBL/GenBank/DDBJ databases">
        <title>Chitinophaga nivalis PC15 sp. nov., isolated from Pyeongchang county, South Korea.</title>
        <authorList>
            <person name="Trinh H.N."/>
        </authorList>
    </citation>
    <scope>NUCLEOTIDE SEQUENCE [LARGE SCALE GENOMIC DNA]</scope>
    <source>
        <strain evidence="3 4">PC14</strain>
    </source>
</reference>
<protein>
    <submittedName>
        <fullName evidence="3">Helix-turn-helix domain-containing protein</fullName>
    </submittedName>
</protein>
<organism evidence="3 4">
    <name type="scientific">Chitinophaga nivalis</name>
    <dbReference type="NCBI Taxonomy" id="2991709"/>
    <lineage>
        <taxon>Bacteria</taxon>
        <taxon>Pseudomonadati</taxon>
        <taxon>Bacteroidota</taxon>
        <taxon>Chitinophagia</taxon>
        <taxon>Chitinophagales</taxon>
        <taxon>Chitinophagaceae</taxon>
        <taxon>Chitinophaga</taxon>
    </lineage>
</organism>
<dbReference type="RefSeq" id="WP_264731934.1">
    <property type="nucleotide sequence ID" value="NZ_JAPDNR010000001.1"/>
</dbReference>
<dbReference type="CDD" id="cd00093">
    <property type="entry name" value="HTH_XRE"/>
    <property type="match status" value="1"/>
</dbReference>
<dbReference type="Gene3D" id="1.10.260.40">
    <property type="entry name" value="lambda repressor-like DNA-binding domains"/>
    <property type="match status" value="1"/>
</dbReference>
<sequence length="136" mass="15589">MKETHEGKGVKFFREMRGMKQDTLAFKLGNDWTQKRVSLLEGKEKIEPDILEQVATVLGVAPDAIKNFNEEMAINYINTFNDHSSNQVIGAHHCALNFNPIDKLMEALEENKKLYERLLASEREKIEILKANANRS</sequence>
<dbReference type="SUPFAM" id="SSF47413">
    <property type="entry name" value="lambda repressor-like DNA-binding domains"/>
    <property type="match status" value="1"/>
</dbReference>
<evidence type="ECO:0000259" key="2">
    <source>
        <dbReference type="PROSITE" id="PS50943"/>
    </source>
</evidence>
<evidence type="ECO:0000256" key="1">
    <source>
        <dbReference type="SAM" id="Coils"/>
    </source>
</evidence>
<keyword evidence="4" id="KW-1185">Reference proteome</keyword>
<evidence type="ECO:0000313" key="4">
    <source>
        <dbReference type="Proteomes" id="UP001207742"/>
    </source>
</evidence>
<feature type="coiled-coil region" evidence="1">
    <location>
        <begin position="101"/>
        <end position="132"/>
    </location>
</feature>
<feature type="domain" description="HTH cro/C1-type" evidence="2">
    <location>
        <begin position="10"/>
        <end position="65"/>
    </location>
</feature>